<dbReference type="Gene3D" id="3.90.79.10">
    <property type="entry name" value="Nucleoside Triphosphate Pyrophosphohydrolase"/>
    <property type="match status" value="1"/>
</dbReference>
<evidence type="ECO:0008006" key="3">
    <source>
        <dbReference type="Google" id="ProtNLM"/>
    </source>
</evidence>
<dbReference type="KEGG" id="pmet:G4Y79_08025"/>
<organism evidence="1 2">
    <name type="scientific">Phototrophicus methaneseepsis</name>
    <dbReference type="NCBI Taxonomy" id="2710758"/>
    <lineage>
        <taxon>Bacteria</taxon>
        <taxon>Bacillati</taxon>
        <taxon>Chloroflexota</taxon>
        <taxon>Candidatus Thermofontia</taxon>
        <taxon>Phototrophicales</taxon>
        <taxon>Phototrophicaceae</taxon>
        <taxon>Phototrophicus</taxon>
    </lineage>
</organism>
<accession>A0A7S8ECB2</accession>
<name>A0A7S8ECB2_9CHLR</name>
<reference evidence="1 2" key="1">
    <citation type="submission" date="2020-02" db="EMBL/GenBank/DDBJ databases">
        <authorList>
            <person name="Zheng R.K."/>
            <person name="Sun C.M."/>
        </authorList>
    </citation>
    <scope>NUCLEOTIDE SEQUENCE [LARGE SCALE GENOMIC DNA]</scope>
    <source>
        <strain evidence="2">rifampicinis</strain>
    </source>
</reference>
<keyword evidence="2" id="KW-1185">Reference proteome</keyword>
<evidence type="ECO:0000313" key="2">
    <source>
        <dbReference type="Proteomes" id="UP000594468"/>
    </source>
</evidence>
<dbReference type="InterPro" id="IPR015797">
    <property type="entry name" value="NUDIX_hydrolase-like_dom_sf"/>
</dbReference>
<dbReference type="AlphaFoldDB" id="A0A7S8ECB2"/>
<dbReference type="RefSeq" id="WP_195172372.1">
    <property type="nucleotide sequence ID" value="NZ_CP062983.1"/>
</dbReference>
<dbReference type="CDD" id="cd02883">
    <property type="entry name" value="NUDIX_Hydrolase"/>
    <property type="match status" value="1"/>
</dbReference>
<gene>
    <name evidence="1" type="ORF">G4Y79_08025</name>
</gene>
<dbReference type="Proteomes" id="UP000594468">
    <property type="component" value="Chromosome"/>
</dbReference>
<sequence length="155" mass="17969">MTIITDARGNKLLEFTPTHEENIYEIAHDAPLTHSLVVVRHHDKYLMAYSTQRREWEIFGGRMNEDESPRTAVVNALQKSVGIEYWEPQFLGVMKLQLKPEDRIEYGALFGVPLDILQPIQLYDDDIVGVMLWDKQTDIGQMNVIDAQYLEYFAP</sequence>
<proteinExistence type="predicted"/>
<dbReference type="EMBL" id="CP062983">
    <property type="protein sequence ID" value="QPC84309.1"/>
    <property type="molecule type" value="Genomic_DNA"/>
</dbReference>
<protein>
    <recommendedName>
        <fullName evidence="3">Nudix hydrolase domain-containing protein</fullName>
    </recommendedName>
</protein>
<evidence type="ECO:0000313" key="1">
    <source>
        <dbReference type="EMBL" id="QPC84309.1"/>
    </source>
</evidence>
<dbReference type="SUPFAM" id="SSF55811">
    <property type="entry name" value="Nudix"/>
    <property type="match status" value="1"/>
</dbReference>